<keyword evidence="2" id="KW-1185">Reference proteome</keyword>
<proteinExistence type="predicted"/>
<name>A0ABM3R9D6_SPIOL</name>
<dbReference type="Pfam" id="PF13456">
    <property type="entry name" value="RVT_3"/>
    <property type="match status" value="1"/>
</dbReference>
<dbReference type="SUPFAM" id="SSF56672">
    <property type="entry name" value="DNA/RNA polymerases"/>
    <property type="match status" value="1"/>
</dbReference>
<dbReference type="Pfam" id="PF13966">
    <property type="entry name" value="zf-RVT"/>
    <property type="match status" value="1"/>
</dbReference>
<dbReference type="InterPro" id="IPR000477">
    <property type="entry name" value="RT_dom"/>
</dbReference>
<feature type="domain" description="Reverse transcriptase" evidence="1">
    <location>
        <begin position="247"/>
        <end position="529"/>
    </location>
</feature>
<dbReference type="SUPFAM" id="SSF53098">
    <property type="entry name" value="Ribonuclease H-like"/>
    <property type="match status" value="1"/>
</dbReference>
<dbReference type="InterPro" id="IPR026960">
    <property type="entry name" value="RVT-Znf"/>
</dbReference>
<dbReference type="GeneID" id="110800340"/>
<dbReference type="Gene3D" id="3.30.420.10">
    <property type="entry name" value="Ribonuclease H-like superfamily/Ribonuclease H"/>
    <property type="match status" value="1"/>
</dbReference>
<evidence type="ECO:0000313" key="2">
    <source>
        <dbReference type="Proteomes" id="UP000813463"/>
    </source>
</evidence>
<dbReference type="Pfam" id="PF00078">
    <property type="entry name" value="RVT_1"/>
    <property type="match status" value="1"/>
</dbReference>
<accession>A0ABM3R9D6</accession>
<evidence type="ECO:0000313" key="3">
    <source>
        <dbReference type="RefSeq" id="XP_056692229.1"/>
    </source>
</evidence>
<protein>
    <recommendedName>
        <fullName evidence="1">Reverse transcriptase domain-containing protein</fullName>
    </recommendedName>
</protein>
<dbReference type="CDD" id="cd01650">
    <property type="entry name" value="RT_nLTR_like"/>
    <property type="match status" value="1"/>
</dbReference>
<dbReference type="InterPro" id="IPR043502">
    <property type="entry name" value="DNA/RNA_pol_sf"/>
</dbReference>
<reference evidence="2" key="1">
    <citation type="journal article" date="2021" name="Nat. Commun.">
        <title>Genomic analyses provide insights into spinach domestication and the genetic basis of agronomic traits.</title>
        <authorList>
            <person name="Cai X."/>
            <person name="Sun X."/>
            <person name="Xu C."/>
            <person name="Sun H."/>
            <person name="Wang X."/>
            <person name="Ge C."/>
            <person name="Zhang Z."/>
            <person name="Wang Q."/>
            <person name="Fei Z."/>
            <person name="Jiao C."/>
            <person name="Wang Q."/>
        </authorList>
    </citation>
    <scope>NUCLEOTIDE SEQUENCE [LARGE SCALE GENOMIC DNA]</scope>
    <source>
        <strain evidence="2">cv. Varoflay</strain>
    </source>
</reference>
<dbReference type="InterPro" id="IPR012337">
    <property type="entry name" value="RNaseH-like_sf"/>
</dbReference>
<dbReference type="Proteomes" id="UP000813463">
    <property type="component" value="Chromosome 2"/>
</dbReference>
<evidence type="ECO:0000259" key="1">
    <source>
        <dbReference type="PROSITE" id="PS50878"/>
    </source>
</evidence>
<gene>
    <name evidence="3" type="primary">LOC110800340</name>
</gene>
<organism evidence="2 3">
    <name type="scientific">Spinacia oleracea</name>
    <name type="common">Spinach</name>
    <dbReference type="NCBI Taxonomy" id="3562"/>
    <lineage>
        <taxon>Eukaryota</taxon>
        <taxon>Viridiplantae</taxon>
        <taxon>Streptophyta</taxon>
        <taxon>Embryophyta</taxon>
        <taxon>Tracheophyta</taxon>
        <taxon>Spermatophyta</taxon>
        <taxon>Magnoliopsida</taxon>
        <taxon>eudicotyledons</taxon>
        <taxon>Gunneridae</taxon>
        <taxon>Pentapetalae</taxon>
        <taxon>Caryophyllales</taxon>
        <taxon>Chenopodiaceae</taxon>
        <taxon>Chenopodioideae</taxon>
        <taxon>Anserineae</taxon>
        <taxon>Spinacia</taxon>
    </lineage>
</organism>
<dbReference type="InterPro" id="IPR002156">
    <property type="entry name" value="RNaseH_domain"/>
</dbReference>
<reference evidence="3" key="2">
    <citation type="submission" date="2025-08" db="UniProtKB">
        <authorList>
            <consortium name="RefSeq"/>
        </authorList>
    </citation>
    <scope>IDENTIFICATION</scope>
    <source>
        <tissue evidence="3">Leaf</tissue>
    </source>
</reference>
<dbReference type="InterPro" id="IPR036397">
    <property type="entry name" value="RNaseH_sf"/>
</dbReference>
<dbReference type="PROSITE" id="PS50878">
    <property type="entry name" value="RT_POL"/>
    <property type="match status" value="1"/>
</dbReference>
<dbReference type="PANTHER" id="PTHR33116">
    <property type="entry name" value="REVERSE TRANSCRIPTASE ZINC-BINDING DOMAIN-CONTAINING PROTEIN-RELATED-RELATED"/>
    <property type="match status" value="1"/>
</dbReference>
<sequence>MTNDWFMSFPDSKITNQPFMASDHAAVIFDNNVVVLKKFRPYQIDNWCLQFAEVYHLVNDVWRDNTQGSSMFLLSRRLVSLRLKIRSCCLRNKKLWGVNWKDMSDTLATVGAKVQTLNQGEEYIDKVDDAFSQASLKVQFWRQRMKERWMAEGDFPTQLLYSRVKVRQKKNEILSLKDQSGNWVEGQQHVQDIVVAMLSSPFLDNDIRTSMFAMGDSKSPGPDGFTAGFFKKHWEKVGPSVCDAVRSFLTTSYLLKEWNHSLLVMIPKREMPEETGHLRPISLCNTVYKCASKCLVGRMKVVLPSLISPAQHAFISGRFMTDNILLSHELIEKINTRRRGKGYLGALKIDMSKAYDQVHWDFLLQVLRAYGFPQHWIQLVHQCISTVSYKVLVNGSISDQFRPTCGIRQGDPLSPYLFLFCMDVLSRMLQLGNDLGYFQGIRLMRGGPQMTHLFFADDVLLFFTATTNSCSQLVKVLNRFCGISGQQFNLQKFHVKISPNTPVADQQGFKDIFKMQLVQNFGMHLGVPVDLVGKKHTNFQFLVDKVAGKISAWNSCHLSQPQKLILINSVLIAMVSHVFNCMEAPLSISTKLDSILTRFFWASKSIKGIHWVSKKVLQLPKGLGGLGIRSASCLNKALLMKHVWRLSSNSQSMLAATVDRKFLKPLHTGIQALLVGRRLSWVMRAMGRAFNNVLRGCSWKIGNGKKVSAGGNKWVLGGIPIYSSHVTLQQAKDWKVHHFIHPLGAGWNHERIQTAFEFQDARKIVGLELPTSDTEDFLYWDFHKSGKFTVKTAYAMLAVEESSDMINVPQNNIYKMLWSSGIHPKWKLFLWKLLHNGLATKVNLGRKGIQVSIFCDVCGCGEEDIQHLFRFCNFAQQVWRSGSLAIHSEFNETMSFSEWFLFYIRQFQRQDGNRSLRIVYFISTLWGLWLIRNNRVFRGEISTIAIAQALINKGMGEHDFLRNQKHPYLGFLHPPEDSLGFPPGFFRAIISGTEDQGAPAIILVDGSWHKITGNAGMGWVLDAQPGTSHSALQSEAKACLLGLRWASQSLIKRVTILTDSHRLVELLRGDAMLDVQIMWTVAEIKKVGKTFSWCCVNKVDRQQVQQAHELATAASTSLLWFNTFA</sequence>
<dbReference type="InterPro" id="IPR044730">
    <property type="entry name" value="RNase_H-like_dom_plant"/>
</dbReference>
<dbReference type="RefSeq" id="XP_056692229.1">
    <property type="nucleotide sequence ID" value="XM_056836251.1"/>
</dbReference>
<dbReference type="PANTHER" id="PTHR33116:SF78">
    <property type="entry name" value="OS12G0587133 PROTEIN"/>
    <property type="match status" value="1"/>
</dbReference>
<dbReference type="CDD" id="cd06222">
    <property type="entry name" value="RNase_H_like"/>
    <property type="match status" value="1"/>
</dbReference>